<dbReference type="RefSeq" id="WP_068999441.1">
    <property type="nucleotide sequence ID" value="NZ_MDTQ01000001.1"/>
</dbReference>
<reference evidence="6 7" key="1">
    <citation type="submission" date="2016-08" db="EMBL/GenBank/DDBJ databases">
        <authorList>
            <person name="Seilhamer J.J."/>
        </authorList>
    </citation>
    <scope>NUCLEOTIDE SEQUENCE [LARGE SCALE GENOMIC DNA]</scope>
    <source>
        <strain evidence="6 7">PH27A</strain>
    </source>
</reference>
<sequence length="257" mass="28730">MWRKLEYYWRLAATGLSFAIFGLGGLSASLTLFNLIRLLPCSRQSKRVISQRWVHQLFRFYIGLMKAMGVLTLDVRGKEQLAASQGQIILANHPSLLDVVILISLVPRANCLIKESLQQNIFMRGIIAAAGYIGNGTDSTLVLKHCQQVLNEGDNLIIFPEGTRSTPGQPISLRRGAAQIAVRSQATVIPIHMQCHPTTLTKSERWYQIPEQRAHFSVAVMAPISSTTYQVEASESRQARRLTQYLQDLFNKAQGPL</sequence>
<evidence type="ECO:0000313" key="7">
    <source>
        <dbReference type="Proteomes" id="UP000094291"/>
    </source>
</evidence>
<feature type="domain" description="Phospholipid/glycerol acyltransferase" evidence="5">
    <location>
        <begin position="87"/>
        <end position="196"/>
    </location>
</feature>
<comment type="caution">
    <text evidence="6">The sequence shown here is derived from an EMBL/GenBank/DDBJ whole genome shotgun (WGS) entry which is preliminary data.</text>
</comment>
<keyword evidence="2" id="KW-0808">Transferase</keyword>
<dbReference type="SMART" id="SM00563">
    <property type="entry name" value="PlsC"/>
    <property type="match status" value="1"/>
</dbReference>
<evidence type="ECO:0000259" key="5">
    <source>
        <dbReference type="SMART" id="SM00563"/>
    </source>
</evidence>
<organism evidence="6 7">
    <name type="scientific">Terasakiispira papahanaumokuakeensis</name>
    <dbReference type="NCBI Taxonomy" id="197479"/>
    <lineage>
        <taxon>Bacteria</taxon>
        <taxon>Pseudomonadati</taxon>
        <taxon>Pseudomonadota</taxon>
        <taxon>Gammaproteobacteria</taxon>
        <taxon>Oceanospirillales</taxon>
        <taxon>Terasakiispira</taxon>
    </lineage>
</organism>
<accession>A0A1E2VBU6</accession>
<dbReference type="Pfam" id="PF01553">
    <property type="entry name" value="Acyltransferase"/>
    <property type="match status" value="1"/>
</dbReference>
<dbReference type="Proteomes" id="UP000094291">
    <property type="component" value="Unassembled WGS sequence"/>
</dbReference>
<keyword evidence="4" id="KW-0472">Membrane</keyword>
<feature type="transmembrane region" description="Helical" evidence="4">
    <location>
        <begin position="12"/>
        <end position="36"/>
    </location>
</feature>
<dbReference type="CDD" id="cd07989">
    <property type="entry name" value="LPLAT_AGPAT-like"/>
    <property type="match status" value="1"/>
</dbReference>
<dbReference type="STRING" id="197479.BFW38_13885"/>
<keyword evidence="4" id="KW-1133">Transmembrane helix</keyword>
<dbReference type="EMBL" id="MDTQ01000001">
    <property type="protein sequence ID" value="ODC04459.1"/>
    <property type="molecule type" value="Genomic_DNA"/>
</dbReference>
<gene>
    <name evidence="6" type="ORF">BFW38_13885</name>
</gene>
<evidence type="ECO:0000256" key="2">
    <source>
        <dbReference type="ARBA" id="ARBA00022679"/>
    </source>
</evidence>
<keyword evidence="7" id="KW-1185">Reference proteome</keyword>
<dbReference type="PANTHER" id="PTHR10434:SF66">
    <property type="entry name" value="PHOSPHOLIPID_GLYCEROL ACYLTRANSFERASE DOMAIN-CONTAINING PROTEIN"/>
    <property type="match status" value="1"/>
</dbReference>
<keyword evidence="3" id="KW-0012">Acyltransferase</keyword>
<name>A0A1E2VBU6_9GAMM</name>
<dbReference type="AlphaFoldDB" id="A0A1E2VBU6"/>
<dbReference type="SUPFAM" id="SSF69593">
    <property type="entry name" value="Glycerol-3-phosphate (1)-acyltransferase"/>
    <property type="match status" value="1"/>
</dbReference>
<dbReference type="OrthoDB" id="9812274at2"/>
<keyword evidence="4" id="KW-0812">Transmembrane</keyword>
<evidence type="ECO:0000256" key="1">
    <source>
        <dbReference type="ARBA" id="ARBA00005189"/>
    </source>
</evidence>
<evidence type="ECO:0000256" key="4">
    <source>
        <dbReference type="SAM" id="Phobius"/>
    </source>
</evidence>
<dbReference type="GO" id="GO:0006654">
    <property type="term" value="P:phosphatidic acid biosynthetic process"/>
    <property type="evidence" value="ECO:0007669"/>
    <property type="project" value="TreeGrafter"/>
</dbReference>
<dbReference type="InterPro" id="IPR002123">
    <property type="entry name" value="Plipid/glycerol_acylTrfase"/>
</dbReference>
<dbReference type="GO" id="GO:0003841">
    <property type="term" value="F:1-acylglycerol-3-phosphate O-acyltransferase activity"/>
    <property type="evidence" value="ECO:0007669"/>
    <property type="project" value="TreeGrafter"/>
</dbReference>
<dbReference type="PANTHER" id="PTHR10434">
    <property type="entry name" value="1-ACYL-SN-GLYCEROL-3-PHOSPHATE ACYLTRANSFERASE"/>
    <property type="match status" value="1"/>
</dbReference>
<comment type="pathway">
    <text evidence="1">Lipid metabolism.</text>
</comment>
<evidence type="ECO:0000256" key="3">
    <source>
        <dbReference type="ARBA" id="ARBA00023315"/>
    </source>
</evidence>
<protein>
    <recommendedName>
        <fullName evidence="5">Phospholipid/glycerol acyltransferase domain-containing protein</fullName>
    </recommendedName>
</protein>
<proteinExistence type="predicted"/>
<evidence type="ECO:0000313" key="6">
    <source>
        <dbReference type="EMBL" id="ODC04459.1"/>
    </source>
</evidence>